<dbReference type="EMBL" id="GGFL01014991">
    <property type="protein sequence ID" value="MBW79169.1"/>
    <property type="molecule type" value="Transcribed_RNA"/>
</dbReference>
<name>A0A2M4DNQ6_ANODA</name>
<reference evidence="2" key="1">
    <citation type="submission" date="2018-01" db="EMBL/GenBank/DDBJ databases">
        <title>An insight into the sialome of Amazonian anophelines.</title>
        <authorList>
            <person name="Ribeiro J.M."/>
            <person name="Scarpassa V."/>
            <person name="Calvo E."/>
        </authorList>
    </citation>
    <scope>NUCLEOTIDE SEQUENCE</scope>
</reference>
<accession>A0A2M4DNQ6</accession>
<dbReference type="AlphaFoldDB" id="A0A2M4DNQ6"/>
<protein>
    <submittedName>
        <fullName evidence="2">Putative secreted protein</fullName>
    </submittedName>
</protein>
<keyword evidence="1" id="KW-0732">Signal</keyword>
<proteinExistence type="predicted"/>
<feature type="signal peptide" evidence="1">
    <location>
        <begin position="1"/>
        <end position="20"/>
    </location>
</feature>
<evidence type="ECO:0000256" key="1">
    <source>
        <dbReference type="SAM" id="SignalP"/>
    </source>
</evidence>
<feature type="chain" id="PRO_5014720979" evidence="1">
    <location>
        <begin position="21"/>
        <end position="117"/>
    </location>
</feature>
<organism evidence="2">
    <name type="scientific">Anopheles darlingi</name>
    <name type="common">Mosquito</name>
    <dbReference type="NCBI Taxonomy" id="43151"/>
    <lineage>
        <taxon>Eukaryota</taxon>
        <taxon>Metazoa</taxon>
        <taxon>Ecdysozoa</taxon>
        <taxon>Arthropoda</taxon>
        <taxon>Hexapoda</taxon>
        <taxon>Insecta</taxon>
        <taxon>Pterygota</taxon>
        <taxon>Neoptera</taxon>
        <taxon>Endopterygota</taxon>
        <taxon>Diptera</taxon>
        <taxon>Nematocera</taxon>
        <taxon>Culicoidea</taxon>
        <taxon>Culicidae</taxon>
        <taxon>Anophelinae</taxon>
        <taxon>Anopheles</taxon>
    </lineage>
</organism>
<sequence length="117" mass="13192">MRRTGAPMLAIFVLRWRLLAGNLTIHKAGQPHIAFAEAATVVRSKRYLHLVVHVEPLGMVVHLFRLQGHRTHERPGLVEVGEQVLLVDRVAILHQLPSGIVQQRLQLLRTLGIGQLR</sequence>
<evidence type="ECO:0000313" key="2">
    <source>
        <dbReference type="EMBL" id="MBW79169.1"/>
    </source>
</evidence>